<dbReference type="Proteomes" id="UP001500962">
    <property type="component" value="Unassembled WGS sequence"/>
</dbReference>
<dbReference type="RefSeq" id="WP_244700237.1">
    <property type="nucleotide sequence ID" value="NZ_BAAADN010000002.1"/>
</dbReference>
<evidence type="ECO:0000313" key="4">
    <source>
        <dbReference type="EMBL" id="GAA0450516.1"/>
    </source>
</evidence>
<dbReference type="Pfam" id="PF13579">
    <property type="entry name" value="Glyco_trans_4_4"/>
    <property type="match status" value="1"/>
</dbReference>
<dbReference type="GO" id="GO:0016757">
    <property type="term" value="F:glycosyltransferase activity"/>
    <property type="evidence" value="ECO:0007669"/>
    <property type="project" value="UniProtKB-KW"/>
</dbReference>
<dbReference type="Pfam" id="PF13692">
    <property type="entry name" value="Glyco_trans_1_4"/>
    <property type="match status" value="1"/>
</dbReference>
<dbReference type="EC" id="2.4.-.-" evidence="5"/>
<dbReference type="EMBL" id="BAAADN010000002">
    <property type="protein sequence ID" value="GAA0450516.1"/>
    <property type="molecule type" value="Genomic_DNA"/>
</dbReference>
<dbReference type="AlphaFoldDB" id="A0AAX3AKB6"/>
<keyword evidence="1 5" id="KW-0328">Glycosyltransferase</keyword>
<evidence type="ECO:0000259" key="3">
    <source>
        <dbReference type="Pfam" id="PF13579"/>
    </source>
</evidence>
<dbReference type="SUPFAM" id="SSF53756">
    <property type="entry name" value="UDP-Glycosyltransferase/glycogen phosphorylase"/>
    <property type="match status" value="1"/>
</dbReference>
<evidence type="ECO:0000256" key="1">
    <source>
        <dbReference type="ARBA" id="ARBA00022676"/>
    </source>
</evidence>
<dbReference type="InterPro" id="IPR028098">
    <property type="entry name" value="Glyco_trans_4-like_N"/>
</dbReference>
<proteinExistence type="predicted"/>
<evidence type="ECO:0000313" key="6">
    <source>
        <dbReference type="Proteomes" id="UP000830542"/>
    </source>
</evidence>
<dbReference type="Proteomes" id="UP000830542">
    <property type="component" value="Chromosome"/>
</dbReference>
<dbReference type="GeneID" id="71762334"/>
<dbReference type="PANTHER" id="PTHR12526">
    <property type="entry name" value="GLYCOSYLTRANSFERASE"/>
    <property type="match status" value="1"/>
</dbReference>
<reference evidence="4" key="3">
    <citation type="submission" date="2023-12" db="EMBL/GenBank/DDBJ databases">
        <authorList>
            <person name="Sun Q."/>
            <person name="Inoue M."/>
        </authorList>
    </citation>
    <scope>NUCLEOTIDE SEQUENCE</scope>
    <source>
        <strain evidence="4">JCM 12289</strain>
    </source>
</reference>
<protein>
    <submittedName>
        <fullName evidence="5">Glycosyltransferase</fullName>
        <ecNumber evidence="5">2.4.-.-</ecNumber>
    </submittedName>
</protein>
<reference evidence="4" key="1">
    <citation type="journal article" date="2014" name="Int. J. Syst. Evol. Microbiol.">
        <title>Complete genome sequence of Corynebacterium casei LMG S-19264T (=DSM 44701T), isolated from a smear-ripened cheese.</title>
        <authorList>
            <consortium name="US DOE Joint Genome Institute (JGI-PGF)"/>
            <person name="Walter F."/>
            <person name="Albersmeier A."/>
            <person name="Kalinowski J."/>
            <person name="Ruckert C."/>
        </authorList>
    </citation>
    <scope>NUCLEOTIDE SEQUENCE</scope>
    <source>
        <strain evidence="4">JCM 12289</strain>
    </source>
</reference>
<dbReference type="KEGG" id="hdo:MUK72_10760"/>
<accession>A0AAX3AKB6</accession>
<sequence>MHVCMLTAGAFPPDERLARAGAALRAGGHAVTVCARGTGGPTEAIVDGIDVRRLPDDELYSGPKGILDGARYALSYVQPAWLRAASEIDDERAIDVCCVTDLDLLKTGLKIGTKLDIPTVADLPSAPAATAAAESARGSRFRQYARRVFHSPWRRGRLLGKRVPDVDRLVTTCEEARSEYVRGKGIDPEHVAVVRETVDSDLAADTEPADGFGFDPETAFVATVVADGVSQESLETVVVAAARAADRAADLRVLIVGDLEEAVLDDLERLARRRLAAGRISFRTEDVKLTSYLAASDVCVLPERSHATETTVPRAFFTALALGVPMVASETPPLKRLLERTGAGLCVRHGTGALAGALVKLADPNRQASLAANARVAAEGAFDSERDAEKLRELYESLLATPEPDVTVPRADS</sequence>
<keyword evidence="2 5" id="KW-0808">Transferase</keyword>
<organism evidence="5 6">
    <name type="scientific">Halococcus dombrowskii</name>
    <dbReference type="NCBI Taxonomy" id="179637"/>
    <lineage>
        <taxon>Archaea</taxon>
        <taxon>Methanobacteriati</taxon>
        <taxon>Methanobacteriota</taxon>
        <taxon>Stenosarchaea group</taxon>
        <taxon>Halobacteria</taxon>
        <taxon>Halobacteriales</taxon>
        <taxon>Halococcaceae</taxon>
        <taxon>Halococcus</taxon>
    </lineage>
</organism>
<name>A0AAX3AKB6_HALDO</name>
<feature type="domain" description="Glycosyltransferase subfamily 4-like N-terminal" evidence="3">
    <location>
        <begin position="16"/>
        <end position="194"/>
    </location>
</feature>
<gene>
    <name evidence="4" type="ORF">GCM10008985_02640</name>
    <name evidence="5" type="ORF">MUK72_10760</name>
</gene>
<evidence type="ECO:0000313" key="5">
    <source>
        <dbReference type="EMBL" id="UOO94446.1"/>
    </source>
</evidence>
<dbReference type="Gene3D" id="3.40.50.2000">
    <property type="entry name" value="Glycogen Phosphorylase B"/>
    <property type="match status" value="2"/>
</dbReference>
<dbReference type="PANTHER" id="PTHR12526:SF640">
    <property type="entry name" value="COLANIC ACID BIOSYNTHESIS GLYCOSYLTRANSFERASE WCAL-RELATED"/>
    <property type="match status" value="1"/>
</dbReference>
<dbReference type="EMBL" id="CP095005">
    <property type="protein sequence ID" value="UOO94446.1"/>
    <property type="molecule type" value="Genomic_DNA"/>
</dbReference>
<evidence type="ECO:0000256" key="2">
    <source>
        <dbReference type="ARBA" id="ARBA00022679"/>
    </source>
</evidence>
<reference evidence="5" key="2">
    <citation type="submission" date="2022-04" db="EMBL/GenBank/DDBJ databases">
        <title>Sequencing and genomic assembly of Halococcus dombrowskii.</title>
        <authorList>
            <person name="Lim S.W."/>
            <person name="MacLea K.S."/>
        </authorList>
    </citation>
    <scope>NUCLEOTIDE SEQUENCE</scope>
    <source>
        <strain evidence="5">H4</strain>
    </source>
</reference>
<keyword evidence="6" id="KW-1185">Reference proteome</keyword>